<dbReference type="InterPro" id="IPR035985">
    <property type="entry name" value="Ubiquitin-activating_enz"/>
</dbReference>
<dbReference type="SMART" id="SM00450">
    <property type="entry name" value="RHOD"/>
    <property type="match status" value="1"/>
</dbReference>
<dbReference type="GO" id="GO:0016779">
    <property type="term" value="F:nucleotidyltransferase activity"/>
    <property type="evidence" value="ECO:0007669"/>
    <property type="project" value="UniProtKB-KW"/>
</dbReference>
<accession>A0A0D5A2X9</accession>
<evidence type="ECO:0000256" key="3">
    <source>
        <dbReference type="ARBA" id="ARBA00022840"/>
    </source>
</evidence>
<dbReference type="FunFam" id="3.40.50.720:FF:000033">
    <property type="entry name" value="Adenylyltransferase and sulfurtransferase MOCS3"/>
    <property type="match status" value="1"/>
</dbReference>
<gene>
    <name evidence="5" type="ORF">FA03_0044</name>
</gene>
<evidence type="ECO:0000256" key="1">
    <source>
        <dbReference type="ARBA" id="ARBA00022679"/>
    </source>
</evidence>
<dbReference type="Gene3D" id="3.40.250.10">
    <property type="entry name" value="Rhodanese-like domain"/>
    <property type="match status" value="1"/>
</dbReference>
<dbReference type="GO" id="GO:0005829">
    <property type="term" value="C:cytosol"/>
    <property type="evidence" value="ECO:0007669"/>
    <property type="project" value="TreeGrafter"/>
</dbReference>
<proteinExistence type="predicted"/>
<evidence type="ECO:0000256" key="2">
    <source>
        <dbReference type="ARBA" id="ARBA00022741"/>
    </source>
</evidence>
<dbReference type="PANTHER" id="PTHR10953">
    <property type="entry name" value="UBIQUITIN-ACTIVATING ENZYME E1"/>
    <property type="match status" value="1"/>
</dbReference>
<feature type="domain" description="Rhodanese" evidence="4">
    <location>
        <begin position="293"/>
        <end position="378"/>
    </location>
</feature>
<dbReference type="SUPFAM" id="SSF69572">
    <property type="entry name" value="Activating enzymes of the ubiquitin-like proteins"/>
    <property type="match status" value="1"/>
</dbReference>
<keyword evidence="5" id="KW-0548">Nucleotidyltransferase</keyword>
<dbReference type="PANTHER" id="PTHR10953:SF102">
    <property type="entry name" value="ADENYLYLTRANSFERASE AND SULFURTRANSFERASE MOCS3"/>
    <property type="match status" value="1"/>
</dbReference>
<dbReference type="GO" id="GO:0008146">
    <property type="term" value="F:sulfotransferase activity"/>
    <property type="evidence" value="ECO:0007669"/>
    <property type="project" value="TreeGrafter"/>
</dbReference>
<dbReference type="PROSITE" id="PS50206">
    <property type="entry name" value="RHODANESE_3"/>
    <property type="match status" value="1"/>
</dbReference>
<dbReference type="CDD" id="cd00158">
    <property type="entry name" value="RHOD"/>
    <property type="match status" value="1"/>
</dbReference>
<dbReference type="AlphaFoldDB" id="A0A0D5A2X9"/>
<keyword evidence="3" id="KW-0067">ATP-binding</keyword>
<reference evidence="5" key="1">
    <citation type="submission" date="2014-06" db="EMBL/GenBank/DDBJ databases">
        <authorList>
            <person name="Berube P.M."/>
        </authorList>
    </citation>
    <scope>NUCLEOTIDE SEQUENCE</scope>
    <source>
        <strain evidence="5">P0903-H212</strain>
    </source>
</reference>
<dbReference type="CDD" id="cd00757">
    <property type="entry name" value="ThiF_MoeB_HesA_family"/>
    <property type="match status" value="1"/>
</dbReference>
<dbReference type="GO" id="GO:0008641">
    <property type="term" value="F:ubiquitin-like modifier activating enzyme activity"/>
    <property type="evidence" value="ECO:0007669"/>
    <property type="project" value="InterPro"/>
</dbReference>
<dbReference type="Pfam" id="PF00899">
    <property type="entry name" value="ThiF"/>
    <property type="match status" value="1"/>
</dbReference>
<name>A0A0D5A2X9_PROMR</name>
<dbReference type="InterPro" id="IPR000594">
    <property type="entry name" value="ThiF_NAD_FAD-bd"/>
</dbReference>
<sequence>MEQSQNQSNLSPDEIARYARHISLPEIGIKGQEKLKTSSVACIGTGGLGSPLLIYLAAAGIGRIGIIDFDVVEYSNLQRQIIHRTNSIGMLKTDSAKQQILKINPSCRVDLFNQELKSSNALEILTNYDVICDCSDNFPTRYLINDACLILKKPNIYGSISKFEGQASVFNLKEDSPNYRDLIPIPPPQELIPSCSEAGVMGILPGIIGTIQAAEAIKIITNIGDPLNGRLLIFDALKMRFKELNLKANPENRKIKKLIDYKIFCSNIKVKDDVEFDIISISVKELKILLSQSSKEILLIDVRNQMEHDECTILGSKLIPISTIESGEAINEIKSLSKNKNLYVFCKSGKRSLRAIKQLNKFGIRGINIEGGIDAWNKEKFI</sequence>
<dbReference type="InterPro" id="IPR036873">
    <property type="entry name" value="Rhodanese-like_dom_sf"/>
</dbReference>
<dbReference type="InterPro" id="IPR001763">
    <property type="entry name" value="Rhodanese-like_dom"/>
</dbReference>
<protein>
    <submittedName>
        <fullName evidence="5">Sulfur carrier protein adenylyltransferase ThiF</fullName>
    </submittedName>
</protein>
<organism evidence="5">
    <name type="scientific">Prochlorococcus marinus str. P0903-H212</name>
    <dbReference type="NCBI Taxonomy" id="1622208"/>
    <lineage>
        <taxon>Bacteria</taxon>
        <taxon>Bacillati</taxon>
        <taxon>Cyanobacteriota</taxon>
        <taxon>Cyanophyceae</taxon>
        <taxon>Synechococcales</taxon>
        <taxon>Prochlorococcaceae</taxon>
        <taxon>Prochlorococcus</taxon>
    </lineage>
</organism>
<dbReference type="InterPro" id="IPR045886">
    <property type="entry name" value="ThiF/MoeB/HesA"/>
</dbReference>
<dbReference type="GO" id="GO:0005524">
    <property type="term" value="F:ATP binding"/>
    <property type="evidence" value="ECO:0007669"/>
    <property type="project" value="UniProtKB-KW"/>
</dbReference>
<dbReference type="Gene3D" id="3.40.50.720">
    <property type="entry name" value="NAD(P)-binding Rossmann-like Domain"/>
    <property type="match status" value="1"/>
</dbReference>
<dbReference type="Pfam" id="PF00581">
    <property type="entry name" value="Rhodanese"/>
    <property type="match status" value="1"/>
</dbReference>
<keyword evidence="1 5" id="KW-0808">Transferase</keyword>
<dbReference type="GO" id="GO:0004792">
    <property type="term" value="F:thiosulfate-cyanide sulfurtransferase activity"/>
    <property type="evidence" value="ECO:0007669"/>
    <property type="project" value="TreeGrafter"/>
</dbReference>
<evidence type="ECO:0000313" key="5">
    <source>
        <dbReference type="EMBL" id="AJW30877.1"/>
    </source>
</evidence>
<dbReference type="EMBL" id="KJ947871">
    <property type="protein sequence ID" value="AJW30877.1"/>
    <property type="molecule type" value="Genomic_DNA"/>
</dbReference>
<dbReference type="NCBIfam" id="NF004281">
    <property type="entry name" value="PRK05690.1"/>
    <property type="match status" value="1"/>
</dbReference>
<evidence type="ECO:0000259" key="4">
    <source>
        <dbReference type="PROSITE" id="PS50206"/>
    </source>
</evidence>
<keyword evidence="2" id="KW-0547">Nucleotide-binding</keyword>